<comment type="similarity">
    <text evidence="1">Belongs to the actin-binding proteins ADF family.</text>
</comment>
<evidence type="ECO:0000256" key="2">
    <source>
        <dbReference type="ARBA" id="ARBA00023203"/>
    </source>
</evidence>
<evidence type="ECO:0000256" key="1">
    <source>
        <dbReference type="ARBA" id="ARBA00006844"/>
    </source>
</evidence>
<dbReference type="InterPro" id="IPR002108">
    <property type="entry name" value="ADF-H"/>
</dbReference>
<proteinExistence type="inferred from homology"/>
<dbReference type="eggNOG" id="KOG1735">
    <property type="taxonomic scope" value="Eukaryota"/>
</dbReference>
<dbReference type="SMART" id="SM00102">
    <property type="entry name" value="ADF"/>
    <property type="match status" value="1"/>
</dbReference>
<dbReference type="OrthoDB" id="5950607at2759"/>
<dbReference type="PANTHER" id="PTHR11913">
    <property type="entry name" value="COFILIN-RELATED"/>
    <property type="match status" value="1"/>
</dbReference>
<dbReference type="Pfam" id="PF00241">
    <property type="entry name" value="Cofilin_ADF"/>
    <property type="match status" value="1"/>
</dbReference>
<dbReference type="GO" id="GO:0003779">
    <property type="term" value="F:actin binding"/>
    <property type="evidence" value="ECO:0007669"/>
    <property type="project" value="UniProtKB-KW"/>
</dbReference>
<dbReference type="FunCoup" id="A0A1X7TWW6">
    <property type="interactions" value="815"/>
</dbReference>
<dbReference type="GO" id="GO:0015629">
    <property type="term" value="C:actin cytoskeleton"/>
    <property type="evidence" value="ECO:0007669"/>
    <property type="project" value="InterPro"/>
</dbReference>
<accession>A0A1X7TWW6</accession>
<sequence>LLSVQGEREREEQVRKATADFTIMSMDGTEVSPDVKAMYESIKKHHAKKWAFFEIDRSKRVVLTQSGEGRDITKREEDKKIFEGEVKAKLRDDQPLYILYDFEFTTKEGRLIEKIAFITWVSDRAPIRDKMSYSSTKDAVKKCFDGLSNEFKLNNIGDADYDTLADEVERKA</sequence>
<dbReference type="InterPro" id="IPR029006">
    <property type="entry name" value="ADF-H/Gelsolin-like_dom_sf"/>
</dbReference>
<dbReference type="CDD" id="cd11286">
    <property type="entry name" value="ADF_cofilin_like"/>
    <property type="match status" value="1"/>
</dbReference>
<dbReference type="InterPro" id="IPR017904">
    <property type="entry name" value="ADF/Cofilin"/>
</dbReference>
<dbReference type="AlphaFoldDB" id="A0A1X7TWW6"/>
<evidence type="ECO:0000259" key="3">
    <source>
        <dbReference type="PROSITE" id="PS51263"/>
    </source>
</evidence>
<reference evidence="4" key="1">
    <citation type="submission" date="2017-05" db="UniProtKB">
        <authorList>
            <consortium name="EnsemblMetazoa"/>
        </authorList>
    </citation>
    <scope>IDENTIFICATION</scope>
</reference>
<name>A0A1X7TWW6_AMPQE</name>
<evidence type="ECO:0000313" key="4">
    <source>
        <dbReference type="EnsemblMetazoa" id="Aqu2.1.19539_001"/>
    </source>
</evidence>
<dbReference type="GO" id="GO:0030042">
    <property type="term" value="P:actin filament depolymerization"/>
    <property type="evidence" value="ECO:0007669"/>
    <property type="project" value="InterPro"/>
</dbReference>
<dbReference type="SUPFAM" id="SSF55753">
    <property type="entry name" value="Actin depolymerizing proteins"/>
    <property type="match status" value="1"/>
</dbReference>
<dbReference type="EnsemblMetazoa" id="Aqu2.1.19539_001">
    <property type="protein sequence ID" value="Aqu2.1.19539_001"/>
    <property type="gene ID" value="Aqu2.1.19539"/>
</dbReference>
<dbReference type="STRING" id="400682.A0A1X7TWW6"/>
<dbReference type="InParanoid" id="A0A1X7TWW6"/>
<dbReference type="PROSITE" id="PS51263">
    <property type="entry name" value="ADF_H"/>
    <property type="match status" value="1"/>
</dbReference>
<keyword evidence="2" id="KW-0009">Actin-binding</keyword>
<organism evidence="4">
    <name type="scientific">Amphimedon queenslandica</name>
    <name type="common">Sponge</name>
    <dbReference type="NCBI Taxonomy" id="400682"/>
    <lineage>
        <taxon>Eukaryota</taxon>
        <taxon>Metazoa</taxon>
        <taxon>Porifera</taxon>
        <taxon>Demospongiae</taxon>
        <taxon>Heteroscleromorpha</taxon>
        <taxon>Haplosclerida</taxon>
        <taxon>Niphatidae</taxon>
        <taxon>Amphimedon</taxon>
    </lineage>
</organism>
<dbReference type="Gene3D" id="3.40.20.10">
    <property type="entry name" value="Severin"/>
    <property type="match status" value="1"/>
</dbReference>
<protein>
    <recommendedName>
        <fullName evidence="3">ADF-H domain-containing protein</fullName>
    </recommendedName>
</protein>
<feature type="domain" description="ADF-H" evidence="3">
    <location>
        <begin position="28"/>
        <end position="169"/>
    </location>
</feature>